<name>A0A371NP17_9MICO</name>
<reference evidence="2 3" key="1">
    <citation type="submission" date="2018-08" db="EMBL/GenBank/DDBJ databases">
        <title>Isolation, diversity and antifungal activity of Actinobacteria from cow dung.</title>
        <authorList>
            <person name="Ling L."/>
        </authorList>
    </citation>
    <scope>NUCLEOTIDE SEQUENCE [LARGE SCALE GENOMIC DNA]</scope>
    <source>
        <strain evidence="2 3">NEAU-LLE</strain>
    </source>
</reference>
<keyword evidence="1" id="KW-1133">Transmembrane helix</keyword>
<comment type="caution">
    <text evidence="2">The sequence shown here is derived from an EMBL/GenBank/DDBJ whole genome shotgun (WGS) entry which is preliminary data.</text>
</comment>
<protein>
    <submittedName>
        <fullName evidence="2">Uncharacterized protein</fullName>
    </submittedName>
</protein>
<proteinExistence type="predicted"/>
<evidence type="ECO:0000256" key="1">
    <source>
        <dbReference type="SAM" id="Phobius"/>
    </source>
</evidence>
<keyword evidence="1" id="KW-0472">Membrane</keyword>
<organism evidence="2 3">
    <name type="scientific">Microbacterium bovistercoris</name>
    <dbReference type="NCBI Taxonomy" id="2293570"/>
    <lineage>
        <taxon>Bacteria</taxon>
        <taxon>Bacillati</taxon>
        <taxon>Actinomycetota</taxon>
        <taxon>Actinomycetes</taxon>
        <taxon>Micrococcales</taxon>
        <taxon>Microbacteriaceae</taxon>
        <taxon>Microbacterium</taxon>
    </lineage>
</organism>
<feature type="transmembrane region" description="Helical" evidence="1">
    <location>
        <begin position="37"/>
        <end position="56"/>
    </location>
</feature>
<evidence type="ECO:0000313" key="2">
    <source>
        <dbReference type="EMBL" id="REJ03932.1"/>
    </source>
</evidence>
<keyword evidence="3" id="KW-1185">Reference proteome</keyword>
<dbReference type="AlphaFoldDB" id="A0A371NP17"/>
<dbReference type="EMBL" id="QUAB01000048">
    <property type="protein sequence ID" value="REJ03932.1"/>
    <property type="molecule type" value="Genomic_DNA"/>
</dbReference>
<sequence>MSMGAKAATNTDQGQKIGMWTAISEAVEGGWGSTSRLLVVFLLRGVIMLCIAVAVGHGDLPATIAKLFGE</sequence>
<gene>
    <name evidence="2" type="ORF">DY023_16585</name>
</gene>
<keyword evidence="1" id="KW-0812">Transmembrane</keyword>
<evidence type="ECO:0000313" key="3">
    <source>
        <dbReference type="Proteomes" id="UP000262172"/>
    </source>
</evidence>
<accession>A0A371NP17</accession>
<dbReference type="Proteomes" id="UP000262172">
    <property type="component" value="Unassembled WGS sequence"/>
</dbReference>